<dbReference type="AlphaFoldDB" id="C1E8Z3"/>
<protein>
    <submittedName>
        <fullName evidence="2">Uncharacterized protein</fullName>
    </submittedName>
</protein>
<reference evidence="2 3" key="1">
    <citation type="journal article" date="2009" name="Science">
        <title>Green evolution and dynamic adaptations revealed by genomes of the marine picoeukaryotes Micromonas.</title>
        <authorList>
            <person name="Worden A.Z."/>
            <person name="Lee J.H."/>
            <person name="Mock T."/>
            <person name="Rouze P."/>
            <person name="Simmons M.P."/>
            <person name="Aerts A.L."/>
            <person name="Allen A.E."/>
            <person name="Cuvelier M.L."/>
            <person name="Derelle E."/>
            <person name="Everett M.V."/>
            <person name="Foulon E."/>
            <person name="Grimwood J."/>
            <person name="Gundlach H."/>
            <person name="Henrissat B."/>
            <person name="Napoli C."/>
            <person name="McDonald S.M."/>
            <person name="Parker M.S."/>
            <person name="Rombauts S."/>
            <person name="Salamov A."/>
            <person name="Von Dassow P."/>
            <person name="Badger J.H."/>
            <person name="Coutinho P.M."/>
            <person name="Demir E."/>
            <person name="Dubchak I."/>
            <person name="Gentemann C."/>
            <person name="Eikrem W."/>
            <person name="Gready J.E."/>
            <person name="John U."/>
            <person name="Lanier W."/>
            <person name="Lindquist E.A."/>
            <person name="Lucas S."/>
            <person name="Mayer K.F."/>
            <person name="Moreau H."/>
            <person name="Not F."/>
            <person name="Otillar R."/>
            <person name="Panaud O."/>
            <person name="Pangilinan J."/>
            <person name="Paulsen I."/>
            <person name="Piegu B."/>
            <person name="Poliakov A."/>
            <person name="Robbens S."/>
            <person name="Schmutz J."/>
            <person name="Toulza E."/>
            <person name="Wyss T."/>
            <person name="Zelensky A."/>
            <person name="Zhou K."/>
            <person name="Armbrust E.V."/>
            <person name="Bhattacharya D."/>
            <person name="Goodenough U.W."/>
            <person name="Van de Peer Y."/>
            <person name="Grigoriev I.V."/>
        </authorList>
    </citation>
    <scope>NUCLEOTIDE SEQUENCE [LARGE SCALE GENOMIC DNA]</scope>
    <source>
        <strain evidence="3">RCC299 / NOUM17</strain>
    </source>
</reference>
<feature type="compositionally biased region" description="Basic and acidic residues" evidence="1">
    <location>
        <begin position="91"/>
        <end position="105"/>
    </location>
</feature>
<organism evidence="2 3">
    <name type="scientific">Micromonas commoda (strain RCC299 / NOUM17 / CCMP2709)</name>
    <name type="common">Picoplanktonic green alga</name>
    <dbReference type="NCBI Taxonomy" id="296587"/>
    <lineage>
        <taxon>Eukaryota</taxon>
        <taxon>Viridiplantae</taxon>
        <taxon>Chlorophyta</taxon>
        <taxon>Mamiellophyceae</taxon>
        <taxon>Mamiellales</taxon>
        <taxon>Mamiellaceae</taxon>
        <taxon>Micromonas</taxon>
    </lineage>
</organism>
<dbReference type="GeneID" id="8244270"/>
<evidence type="ECO:0000313" key="3">
    <source>
        <dbReference type="Proteomes" id="UP000002009"/>
    </source>
</evidence>
<dbReference type="InParanoid" id="C1E8Z3"/>
<name>C1E8Z3_MICCC</name>
<dbReference type="OMA" id="LWVLREC"/>
<feature type="compositionally biased region" description="Basic and acidic residues" evidence="1">
    <location>
        <begin position="242"/>
        <end position="266"/>
    </location>
</feature>
<feature type="compositionally biased region" description="Basic and acidic residues" evidence="1">
    <location>
        <begin position="222"/>
        <end position="232"/>
    </location>
</feature>
<dbReference type="RefSeq" id="XP_002503337.1">
    <property type="nucleotide sequence ID" value="XM_002503291.1"/>
</dbReference>
<gene>
    <name evidence="2" type="ORF">MICPUN_59545</name>
</gene>
<dbReference type="KEGG" id="mis:MICPUN_59545"/>
<evidence type="ECO:0000313" key="2">
    <source>
        <dbReference type="EMBL" id="ACO64595.1"/>
    </source>
</evidence>
<dbReference type="OrthoDB" id="415230at2759"/>
<feature type="compositionally biased region" description="Basic residues" evidence="1">
    <location>
        <begin position="119"/>
        <end position="128"/>
    </location>
</feature>
<sequence length="266" mass="29427">MGRDKEERESKKEKKAQKAMRGNGRADALTATRLRPSDILYTYSKVLPYFSGCGRTLQHTLDEIKSGRLKPGDLPAMSVIGAEVDPSVGMSKEEKAKADKARAAEEDGWSSDEDDGRRGKGKGKRGGARRGGGGGASADGVGRHRAPEKVTKFFSTNNRRLWVLRECEKLGLLGPDGTVAVRLQRQDVSKRMVEKGTRSFRIERCTNEVTLVKVDKMPTAQELKEEAERNAKEEEEEEAENDRDTAGEGTRGEVDELRDSLGEFRV</sequence>
<dbReference type="EMBL" id="CP001327">
    <property type="protein sequence ID" value="ACO64595.1"/>
    <property type="molecule type" value="Genomic_DNA"/>
</dbReference>
<feature type="compositionally biased region" description="Basic and acidic residues" evidence="1">
    <location>
        <begin position="1"/>
        <end position="12"/>
    </location>
</feature>
<keyword evidence="3" id="KW-1185">Reference proteome</keyword>
<accession>C1E8Z3</accession>
<proteinExistence type="predicted"/>
<feature type="region of interest" description="Disordered" evidence="1">
    <location>
        <begin position="85"/>
        <end position="144"/>
    </location>
</feature>
<feature type="region of interest" description="Disordered" evidence="1">
    <location>
        <begin position="1"/>
        <end position="31"/>
    </location>
</feature>
<evidence type="ECO:0000256" key="1">
    <source>
        <dbReference type="SAM" id="MobiDB-lite"/>
    </source>
</evidence>
<feature type="region of interest" description="Disordered" evidence="1">
    <location>
        <begin position="217"/>
        <end position="266"/>
    </location>
</feature>
<dbReference type="Proteomes" id="UP000002009">
    <property type="component" value="Chromosome 6"/>
</dbReference>